<evidence type="ECO:0000256" key="2">
    <source>
        <dbReference type="ARBA" id="ARBA00022737"/>
    </source>
</evidence>
<dbReference type="Gene3D" id="1.10.1790.10">
    <property type="entry name" value="PRD domain"/>
    <property type="match status" value="1"/>
</dbReference>
<dbReference type="InterPro" id="IPR013011">
    <property type="entry name" value="PTS_EIIB_2"/>
</dbReference>
<sequence>MKNAGASKKGIILNYLAHQEGYTSAEDLSSTFKISKRTLYYIFKDLNKDLLSKQLEPIQNVRNEGYYLKKCTKEKILETGASIEETTPIKYTKEERCNIDILLSLISNKKVTLEWLSEIENVSRNTVISDIDRARKIIEKSNLSLLNDPNNGYWLSGKEEDIRWWFYEFIGNYSKLLAEITGSEYFQRFIDCETVNRINCVTGKWLEDVERLTGKHFSDDTINTLSNFLPFVIQRILRKKTIDCIKEYELNVLRSYPEYDLVSQLLKLFNINPELNENEVFYIETLLLSSQIKFISLESKYAPQKFTGLDSIVKKVILRFQQISGIDFDNIEELKKNLYVHLLACYYRVRYGVKYQNRLLKEIKKNYGNVFSFTRFSIQPFEAFCKHSISEDEISLISIYFGGEIDKQKRNRLSDNVQKVLIVCSSGIGTSNILKQRLQSLFPFVGFEGPITEREYLKQTEIHENLVVSTVKIPEKSKKVITVHSIPDDQDLKILTKNLVQFDIYRNELVSSILDVVSDYAKINDFNGLTQGLIQLFNKPNLKTGTGGVYQPMLSELLTSSTVRVEKNDGMDWKEAIQKSADPLLQKGKIDQEYIDAMIDVVNQHGPFINIGKETALAHARPENGVNHLGMSLLKLDKPVNLVDKEHPVTLFITLAAVDNTAHLKALSSLATLLGKEEKLEQLLNAKTKEEILSIIEEEENVQ</sequence>
<feature type="domain" description="PTS EIIA type-2" evidence="6">
    <location>
        <begin position="556"/>
        <end position="699"/>
    </location>
</feature>
<feature type="domain" description="PRD" evidence="8">
    <location>
        <begin position="304"/>
        <end position="411"/>
    </location>
</feature>
<dbReference type="InterPro" id="IPR016152">
    <property type="entry name" value="PTrfase/Anion_transptr"/>
</dbReference>
<keyword evidence="2" id="KW-0677">Repeat</keyword>
<keyword evidence="3" id="KW-0805">Transcription regulation</keyword>
<keyword evidence="10" id="KW-1185">Reference proteome</keyword>
<proteinExistence type="predicted"/>
<dbReference type="InterPro" id="IPR036388">
    <property type="entry name" value="WH-like_DNA-bd_sf"/>
</dbReference>
<evidence type="ECO:0000256" key="5">
    <source>
        <dbReference type="ARBA" id="ARBA00023163"/>
    </source>
</evidence>
<evidence type="ECO:0000313" key="9">
    <source>
        <dbReference type="EMBL" id="MFC7393367.1"/>
    </source>
</evidence>
<dbReference type="CDD" id="cd00211">
    <property type="entry name" value="PTS_IIA_fru"/>
    <property type="match status" value="1"/>
</dbReference>
<keyword evidence="4" id="KW-0010">Activator</keyword>
<comment type="caution">
    <text evidence="9">The sequence shown here is derived from an EMBL/GenBank/DDBJ whole genome shotgun (WGS) entry which is preliminary data.</text>
</comment>
<dbReference type="SUPFAM" id="SSF63520">
    <property type="entry name" value="PTS-regulatory domain, PRD"/>
    <property type="match status" value="2"/>
</dbReference>
<organism evidence="9 10">
    <name type="scientific">Scopulibacillus cellulosilyticus</name>
    <dbReference type="NCBI Taxonomy" id="2665665"/>
    <lineage>
        <taxon>Bacteria</taxon>
        <taxon>Bacillati</taxon>
        <taxon>Bacillota</taxon>
        <taxon>Bacilli</taxon>
        <taxon>Bacillales</taxon>
        <taxon>Sporolactobacillaceae</taxon>
        <taxon>Scopulibacillus</taxon>
    </lineage>
</organism>
<feature type="domain" description="PRD" evidence="8">
    <location>
        <begin position="193"/>
        <end position="297"/>
    </location>
</feature>
<keyword evidence="5" id="KW-0804">Transcription</keyword>
<dbReference type="PROSITE" id="PS51094">
    <property type="entry name" value="PTS_EIIA_TYPE_2"/>
    <property type="match status" value="1"/>
</dbReference>
<dbReference type="InterPro" id="IPR002178">
    <property type="entry name" value="PTS_EIIA_type-2_dom"/>
</dbReference>
<dbReference type="Pfam" id="PF00874">
    <property type="entry name" value="PRD"/>
    <property type="match status" value="2"/>
</dbReference>
<dbReference type="CDD" id="cd05568">
    <property type="entry name" value="PTS_IIB_bgl_like"/>
    <property type="match status" value="1"/>
</dbReference>
<dbReference type="PROSITE" id="PS51099">
    <property type="entry name" value="PTS_EIIB_TYPE_2"/>
    <property type="match status" value="1"/>
</dbReference>
<dbReference type="Pfam" id="PF00359">
    <property type="entry name" value="PTS_EIIA_2"/>
    <property type="match status" value="1"/>
</dbReference>
<keyword evidence="1" id="KW-0808">Transferase</keyword>
<dbReference type="Gene3D" id="3.40.50.2300">
    <property type="match status" value="1"/>
</dbReference>
<accession>A0ABW2PXG9</accession>
<feature type="domain" description="PTS EIIB type-2" evidence="7">
    <location>
        <begin position="418"/>
        <end position="507"/>
    </location>
</feature>
<dbReference type="Gene3D" id="3.40.930.10">
    <property type="entry name" value="Mannitol-specific EII, Chain A"/>
    <property type="match status" value="1"/>
</dbReference>
<dbReference type="Pfam" id="PF05043">
    <property type="entry name" value="Mga"/>
    <property type="match status" value="1"/>
</dbReference>
<gene>
    <name evidence="9" type="ORF">ACFQRG_10395</name>
</gene>
<dbReference type="EMBL" id="JBHTCO010000012">
    <property type="protein sequence ID" value="MFC7393367.1"/>
    <property type="molecule type" value="Genomic_DNA"/>
</dbReference>
<dbReference type="InterPro" id="IPR050661">
    <property type="entry name" value="BglG_antiterminators"/>
</dbReference>
<dbReference type="InterPro" id="IPR007737">
    <property type="entry name" value="Mga_HTH"/>
</dbReference>
<evidence type="ECO:0000259" key="8">
    <source>
        <dbReference type="PROSITE" id="PS51372"/>
    </source>
</evidence>
<dbReference type="PANTHER" id="PTHR30185:SF18">
    <property type="entry name" value="TRANSCRIPTIONAL REGULATOR MTLR"/>
    <property type="match status" value="1"/>
</dbReference>
<dbReference type="PANTHER" id="PTHR30185">
    <property type="entry name" value="CRYPTIC BETA-GLUCOSIDE BGL OPERON ANTITERMINATOR"/>
    <property type="match status" value="1"/>
</dbReference>
<evidence type="ECO:0000259" key="7">
    <source>
        <dbReference type="PROSITE" id="PS51099"/>
    </source>
</evidence>
<dbReference type="SUPFAM" id="SSF55804">
    <property type="entry name" value="Phoshotransferase/anion transport protein"/>
    <property type="match status" value="1"/>
</dbReference>
<dbReference type="SUPFAM" id="SSF52794">
    <property type="entry name" value="PTS system IIB component-like"/>
    <property type="match status" value="1"/>
</dbReference>
<evidence type="ECO:0000313" key="10">
    <source>
        <dbReference type="Proteomes" id="UP001596505"/>
    </source>
</evidence>
<dbReference type="InterPro" id="IPR036634">
    <property type="entry name" value="PRD_sf"/>
</dbReference>
<protein>
    <submittedName>
        <fullName evidence="9">BglG family transcription antiterminator</fullName>
    </submittedName>
</protein>
<evidence type="ECO:0000256" key="3">
    <source>
        <dbReference type="ARBA" id="ARBA00023015"/>
    </source>
</evidence>
<dbReference type="InterPro" id="IPR011608">
    <property type="entry name" value="PRD"/>
</dbReference>
<reference evidence="10" key="1">
    <citation type="journal article" date="2019" name="Int. J. Syst. Evol. Microbiol.">
        <title>The Global Catalogue of Microorganisms (GCM) 10K type strain sequencing project: providing services to taxonomists for standard genome sequencing and annotation.</title>
        <authorList>
            <consortium name="The Broad Institute Genomics Platform"/>
            <consortium name="The Broad Institute Genome Sequencing Center for Infectious Disease"/>
            <person name="Wu L."/>
            <person name="Ma J."/>
        </authorList>
    </citation>
    <scope>NUCLEOTIDE SEQUENCE [LARGE SCALE GENOMIC DNA]</scope>
    <source>
        <strain evidence="10">CGMCC 1.16305</strain>
    </source>
</reference>
<dbReference type="Proteomes" id="UP001596505">
    <property type="component" value="Unassembled WGS sequence"/>
</dbReference>
<dbReference type="Gene3D" id="1.10.10.10">
    <property type="entry name" value="Winged helix-like DNA-binding domain superfamily/Winged helix DNA-binding domain"/>
    <property type="match status" value="2"/>
</dbReference>
<evidence type="ECO:0000256" key="4">
    <source>
        <dbReference type="ARBA" id="ARBA00023159"/>
    </source>
</evidence>
<dbReference type="RefSeq" id="WP_380965849.1">
    <property type="nucleotide sequence ID" value="NZ_JBHTCO010000012.1"/>
</dbReference>
<dbReference type="InterPro" id="IPR036095">
    <property type="entry name" value="PTS_EIIB-like_sf"/>
</dbReference>
<name>A0ABW2PXG9_9BACL</name>
<evidence type="ECO:0000256" key="1">
    <source>
        <dbReference type="ARBA" id="ARBA00022679"/>
    </source>
</evidence>
<evidence type="ECO:0000259" key="6">
    <source>
        <dbReference type="PROSITE" id="PS51094"/>
    </source>
</evidence>
<dbReference type="PROSITE" id="PS51372">
    <property type="entry name" value="PRD_2"/>
    <property type="match status" value="2"/>
</dbReference>